<name>B4W4X4_9CYAN</name>
<reference evidence="3 4" key="1">
    <citation type="submission" date="2008-07" db="EMBL/GenBank/DDBJ databases">
        <authorList>
            <person name="Tandeau de Marsac N."/>
            <person name="Ferriera S."/>
            <person name="Johnson J."/>
            <person name="Kravitz S."/>
            <person name="Beeson K."/>
            <person name="Sutton G."/>
            <person name="Rogers Y.-H."/>
            <person name="Friedman R."/>
            <person name="Frazier M."/>
            <person name="Venter J.C."/>
        </authorList>
    </citation>
    <scope>NUCLEOTIDE SEQUENCE [LARGE SCALE GENOMIC DNA]</scope>
    <source>
        <strain evidence="3 4">PCC 7420</strain>
    </source>
</reference>
<keyword evidence="2" id="KW-0812">Transmembrane</keyword>
<keyword evidence="2" id="KW-0472">Membrane</keyword>
<feature type="compositionally biased region" description="Pro residues" evidence="1">
    <location>
        <begin position="925"/>
        <end position="954"/>
    </location>
</feature>
<keyword evidence="4" id="KW-1185">Reference proteome</keyword>
<dbReference type="Proteomes" id="UP000003835">
    <property type="component" value="Unassembled WGS sequence"/>
</dbReference>
<dbReference type="EMBL" id="DS989882">
    <property type="protein sequence ID" value="EDX70770.1"/>
    <property type="molecule type" value="Genomic_DNA"/>
</dbReference>
<dbReference type="STRING" id="118168.MC7420_5973"/>
<keyword evidence="2" id="KW-1133">Transmembrane helix</keyword>
<feature type="transmembrane region" description="Helical" evidence="2">
    <location>
        <begin position="466"/>
        <end position="491"/>
    </location>
</feature>
<evidence type="ECO:0000313" key="3">
    <source>
        <dbReference type="EMBL" id="EDX70770.1"/>
    </source>
</evidence>
<dbReference type="RefSeq" id="WP_006106428.1">
    <property type="nucleotide sequence ID" value="NZ_DS989882.1"/>
</dbReference>
<dbReference type="HOGENOM" id="CLU_015109_0_0_3"/>
<accession>B4W4X4</accession>
<proteinExistence type="predicted"/>
<gene>
    <name evidence="3" type="ORF">MC7420_5973</name>
</gene>
<evidence type="ECO:0000256" key="1">
    <source>
        <dbReference type="SAM" id="MobiDB-lite"/>
    </source>
</evidence>
<organism evidence="3 4">
    <name type="scientific">Coleofasciculus chthonoplastes PCC 7420</name>
    <dbReference type="NCBI Taxonomy" id="118168"/>
    <lineage>
        <taxon>Bacteria</taxon>
        <taxon>Bacillati</taxon>
        <taxon>Cyanobacteriota</taxon>
        <taxon>Cyanophyceae</taxon>
        <taxon>Coleofasciculales</taxon>
        <taxon>Coleofasciculaceae</taxon>
        <taxon>Coleofasciculus</taxon>
    </lineage>
</organism>
<dbReference type="OrthoDB" id="524102at2"/>
<dbReference type="SUPFAM" id="SSF46785">
    <property type="entry name" value="Winged helix' DNA-binding domain"/>
    <property type="match status" value="1"/>
</dbReference>
<sequence length="954" mass="105511">MNSNPSNPSANGGKTINIADILALPERQRQIVLFIRREEGHTLPEIADHINENEQAIAIELDELVQEGFVREMEVEGIPRYYRSEMRRQGSPFSEMIQQALTPGKPLSMIVNPSGDAPITPGSTFELCVTITNEGNQSALIEIYIDETSQFLHQWCISPYERLALGQGQSSEVVFQIPIPLDATPGTYNYLLMVDAQQHYPEDTPIQHQARLQVLPFVQEAIRVNDPTFSLLPITSSAVPAVVQPGEPLEVQVLVHNRSDRVDQFRLTCPDLAPIWYRVIYPEGYTDTGVVRVMDGLELNPGEKGLIQLIITPPVDTWATIYSPTVRLYSLNNPDLVLLDAIYLQVMPIYLLTVELVTLVGKVSHQSGVFELQLYNGGNITRDIALIAKSADGDDLCTYTLIPTQVRLAPGGYAIANLEVQPSQKWWRRPFYGRVLNFVIEIEDLQQFPLLNNRFQGTLIWEGRPWWQFLLVILGIVGLIGALIFLLWFLFFRPKPRPEIVEFAPAGKNYSAADQENVRLNWEITNPKRIQTIKIQGVSPDGVVTSGPIAYNFSQGIPNELERFCTADEILNCQNVPTDAREPGDYVFELTVIPQGKKRGELEELQTNTVKITPFPIPEIEEFASTQPVYQEVIQPNPEAADQEASPTANQNNSPEAQPQPENLGILLNWTISHPEQIRLLKLVGRNPEGIVTFPMQSIDFSQGIPQPLQESCEIQNEALVCMNLATGVRQPGTYIFELTVVPQQGEPEELPTQKTDPIKIEAQPVPFDIVEFTVNGIETLTRPKFVVQISEDESIPVPLSWKVEGGRELKVELLPAPGTVPREGTVPYPLSPEPSTETITLQVTNEAGEQKSRSVTIETIQPPPPEPVEMTPLSPPGDTANGLPTFDPPPPPGDASASQMQTPPSPSPSPSPSPRTTPSGTEPTPLPLPPGGSPPLPPGADSPPPAELPPKFR</sequence>
<feature type="compositionally biased region" description="Polar residues" evidence="1">
    <location>
        <begin position="645"/>
        <end position="661"/>
    </location>
</feature>
<dbReference type="AlphaFoldDB" id="B4W4X4"/>
<dbReference type="eggNOG" id="COG1470">
    <property type="taxonomic scope" value="Bacteria"/>
</dbReference>
<evidence type="ECO:0000256" key="2">
    <source>
        <dbReference type="SAM" id="Phobius"/>
    </source>
</evidence>
<evidence type="ECO:0000313" key="4">
    <source>
        <dbReference type="Proteomes" id="UP000003835"/>
    </source>
</evidence>
<dbReference type="Gene3D" id="2.60.40.10">
    <property type="entry name" value="Immunoglobulins"/>
    <property type="match status" value="1"/>
</dbReference>
<protein>
    <submittedName>
        <fullName evidence="3">Uncharacterized protein</fullName>
    </submittedName>
</protein>
<dbReference type="InterPro" id="IPR013783">
    <property type="entry name" value="Ig-like_fold"/>
</dbReference>
<dbReference type="InterPro" id="IPR036390">
    <property type="entry name" value="WH_DNA-bd_sf"/>
</dbReference>
<feature type="compositionally biased region" description="Pro residues" evidence="1">
    <location>
        <begin position="904"/>
        <end position="916"/>
    </location>
</feature>
<feature type="compositionally biased region" description="Polar residues" evidence="1">
    <location>
        <begin position="846"/>
        <end position="860"/>
    </location>
</feature>
<feature type="region of interest" description="Disordered" evidence="1">
    <location>
        <begin position="846"/>
        <end position="954"/>
    </location>
</feature>
<feature type="region of interest" description="Disordered" evidence="1">
    <location>
        <begin position="639"/>
        <end position="661"/>
    </location>
</feature>